<name>A0A2D0N1X1_FLAN2</name>
<dbReference type="EMBL" id="PDUD01000041">
    <property type="protein sequence ID" value="PHN02366.1"/>
    <property type="molecule type" value="Genomic_DNA"/>
</dbReference>
<keyword evidence="3" id="KW-1185">Reference proteome</keyword>
<proteinExistence type="predicted"/>
<comment type="caution">
    <text evidence="2">The sequence shown here is derived from an EMBL/GenBank/DDBJ whole genome shotgun (WGS) entry which is preliminary data.</text>
</comment>
<reference evidence="2 3" key="1">
    <citation type="submission" date="2017-10" db="EMBL/GenBank/DDBJ databases">
        <title>The draft genome sequence of Lewinella nigricans NBRC 102662.</title>
        <authorList>
            <person name="Wang K."/>
        </authorList>
    </citation>
    <scope>NUCLEOTIDE SEQUENCE [LARGE SCALE GENOMIC DNA]</scope>
    <source>
        <strain evidence="2 3">NBRC 102662</strain>
    </source>
</reference>
<dbReference type="Proteomes" id="UP000223913">
    <property type="component" value="Unassembled WGS sequence"/>
</dbReference>
<evidence type="ECO:0000313" key="3">
    <source>
        <dbReference type="Proteomes" id="UP000223913"/>
    </source>
</evidence>
<protein>
    <submittedName>
        <fullName evidence="2">Uncharacterized protein</fullName>
    </submittedName>
</protein>
<gene>
    <name evidence="2" type="ORF">CRP01_32495</name>
</gene>
<organism evidence="2 3">
    <name type="scientific">Flavilitoribacter nigricans (strain ATCC 23147 / DSM 23189 / NBRC 102662 / NCIMB 1420 / SS-2)</name>
    <name type="common">Lewinella nigricans</name>
    <dbReference type="NCBI Taxonomy" id="1122177"/>
    <lineage>
        <taxon>Bacteria</taxon>
        <taxon>Pseudomonadati</taxon>
        <taxon>Bacteroidota</taxon>
        <taxon>Saprospiria</taxon>
        <taxon>Saprospirales</taxon>
        <taxon>Lewinellaceae</taxon>
        <taxon>Flavilitoribacter</taxon>
    </lineage>
</organism>
<keyword evidence="1" id="KW-0175">Coiled coil</keyword>
<feature type="coiled-coil region" evidence="1">
    <location>
        <begin position="5"/>
        <end position="42"/>
    </location>
</feature>
<evidence type="ECO:0000256" key="1">
    <source>
        <dbReference type="SAM" id="Coils"/>
    </source>
</evidence>
<dbReference type="AlphaFoldDB" id="A0A2D0N1X1"/>
<sequence>MLLAAKRLEKVNDKLRTEKQRIVELEEKVEQKYRNVERLENLSIHLLFRKVLGDVDEQKEKDRQEYLQAFLQLRDSRRLVKLLEFERGILHGKVEKREVVKNRIESLIKERENAIAARGKSVWLALFQELDDLVRLKSEIEEVKAVGRLCNERAKRILALLEVASARRDWGHRKKISDYSQEKTIVDEAVEEFSSLRVALTKYEEELEDIYPQRETSLSSRTTKFDRFVEVYYNYLINDWIIRDRISSVIAMMAELLAEINHFYEVIERKEQETDELIEKAESKKNALLIEEMRSG</sequence>
<feature type="coiled-coil region" evidence="1">
    <location>
        <begin position="253"/>
        <end position="287"/>
    </location>
</feature>
<accession>A0A2D0N1X1</accession>
<evidence type="ECO:0000313" key="2">
    <source>
        <dbReference type="EMBL" id="PHN02366.1"/>
    </source>
</evidence>